<evidence type="ECO:0000313" key="2">
    <source>
        <dbReference type="Proteomes" id="UP000801492"/>
    </source>
</evidence>
<name>A0A8K0GMW1_IGNLU</name>
<comment type="caution">
    <text evidence="1">The sequence shown here is derived from an EMBL/GenBank/DDBJ whole genome shotgun (WGS) entry which is preliminary data.</text>
</comment>
<dbReference type="OrthoDB" id="8197645at2759"/>
<proteinExistence type="predicted"/>
<dbReference type="AlphaFoldDB" id="A0A8K0GMW1"/>
<accession>A0A8K0GMW1</accession>
<keyword evidence="2" id="KW-1185">Reference proteome</keyword>
<dbReference type="EMBL" id="VTPC01000336">
    <property type="protein sequence ID" value="KAF2905999.1"/>
    <property type="molecule type" value="Genomic_DNA"/>
</dbReference>
<protein>
    <submittedName>
        <fullName evidence="1">Uncharacterized protein</fullName>
    </submittedName>
</protein>
<evidence type="ECO:0000313" key="1">
    <source>
        <dbReference type="EMBL" id="KAF2905999.1"/>
    </source>
</evidence>
<dbReference type="Proteomes" id="UP000801492">
    <property type="component" value="Unassembled WGS sequence"/>
</dbReference>
<sequence>MDLDHCLIGFPIHHWSTVVELKDGLTIAEVVQLLEDSISENDDAKVQDIFIAPPAANELADEDTEAVLSNDVRIGGNTYDFSGYFTRRGRKWTDGDLVDPIKKDTYVSKDVLINTRI</sequence>
<organism evidence="1 2">
    <name type="scientific">Ignelater luminosus</name>
    <name type="common">Cucubano</name>
    <name type="synonym">Pyrophorus luminosus</name>
    <dbReference type="NCBI Taxonomy" id="2038154"/>
    <lineage>
        <taxon>Eukaryota</taxon>
        <taxon>Metazoa</taxon>
        <taxon>Ecdysozoa</taxon>
        <taxon>Arthropoda</taxon>
        <taxon>Hexapoda</taxon>
        <taxon>Insecta</taxon>
        <taxon>Pterygota</taxon>
        <taxon>Neoptera</taxon>
        <taxon>Endopterygota</taxon>
        <taxon>Coleoptera</taxon>
        <taxon>Polyphaga</taxon>
        <taxon>Elateriformia</taxon>
        <taxon>Elateroidea</taxon>
        <taxon>Elateridae</taxon>
        <taxon>Agrypninae</taxon>
        <taxon>Pyrophorini</taxon>
        <taxon>Ignelater</taxon>
    </lineage>
</organism>
<reference evidence="1" key="1">
    <citation type="submission" date="2019-08" db="EMBL/GenBank/DDBJ databases">
        <title>The genome of the North American firefly Photinus pyralis.</title>
        <authorList>
            <consortium name="Photinus pyralis genome working group"/>
            <person name="Fallon T.R."/>
            <person name="Sander Lower S.E."/>
            <person name="Weng J.-K."/>
        </authorList>
    </citation>
    <scope>NUCLEOTIDE SEQUENCE</scope>
    <source>
        <strain evidence="1">TRF0915ILg1</strain>
        <tissue evidence="1">Whole body</tissue>
    </source>
</reference>
<gene>
    <name evidence="1" type="ORF">ILUMI_00177</name>
</gene>